<accession>A0A926EEH9</accession>
<dbReference type="Proteomes" id="UP000655830">
    <property type="component" value="Unassembled WGS sequence"/>
</dbReference>
<reference evidence="5" key="1">
    <citation type="submission" date="2020-08" db="EMBL/GenBank/DDBJ databases">
        <title>Genome public.</title>
        <authorList>
            <person name="Liu C."/>
            <person name="Sun Q."/>
        </authorList>
    </citation>
    <scope>NUCLEOTIDE SEQUENCE</scope>
    <source>
        <strain evidence="5">NSJ-12</strain>
    </source>
</reference>
<evidence type="ECO:0000256" key="3">
    <source>
        <dbReference type="SAM" id="SignalP"/>
    </source>
</evidence>
<evidence type="ECO:0000256" key="2">
    <source>
        <dbReference type="SAM" id="MobiDB-lite"/>
    </source>
</evidence>
<comment type="caution">
    <text evidence="5">The sequence shown here is derived from an EMBL/GenBank/DDBJ whole genome shotgun (WGS) entry which is preliminary data.</text>
</comment>
<dbReference type="RefSeq" id="WP_177671169.1">
    <property type="nucleotide sequence ID" value="NZ_JACRSY010000001.1"/>
</dbReference>
<evidence type="ECO:0000313" key="6">
    <source>
        <dbReference type="Proteomes" id="UP000655830"/>
    </source>
</evidence>
<dbReference type="Pfam" id="PF01497">
    <property type="entry name" value="Peripla_BP_2"/>
    <property type="match status" value="1"/>
</dbReference>
<keyword evidence="3" id="KW-0732">Signal</keyword>
<evidence type="ECO:0000313" key="5">
    <source>
        <dbReference type="EMBL" id="MBC8578086.1"/>
    </source>
</evidence>
<feature type="domain" description="Fe/B12 periplasmic-binding" evidence="4">
    <location>
        <begin position="78"/>
        <end position="340"/>
    </location>
</feature>
<evidence type="ECO:0000256" key="1">
    <source>
        <dbReference type="ARBA" id="ARBA00008814"/>
    </source>
</evidence>
<proteinExistence type="inferred from homology"/>
<gene>
    <name evidence="5" type="ORF">H8718_00845</name>
</gene>
<dbReference type="PROSITE" id="PS50983">
    <property type="entry name" value="FE_B12_PBP"/>
    <property type="match status" value="1"/>
</dbReference>
<dbReference type="Gene3D" id="3.40.50.1980">
    <property type="entry name" value="Nitrogenase molybdenum iron protein domain"/>
    <property type="match status" value="2"/>
</dbReference>
<dbReference type="Gene3D" id="1.20.58.2180">
    <property type="match status" value="1"/>
</dbReference>
<feature type="signal peptide" evidence="3">
    <location>
        <begin position="1"/>
        <end position="22"/>
    </location>
</feature>
<protein>
    <submittedName>
        <fullName evidence="5">ABC transporter substrate-binding protein</fullName>
    </submittedName>
</protein>
<dbReference type="PROSITE" id="PS51257">
    <property type="entry name" value="PROKAR_LIPOPROTEIN"/>
    <property type="match status" value="1"/>
</dbReference>
<dbReference type="PANTHER" id="PTHR30535:SF34">
    <property type="entry name" value="MOLYBDATE-BINDING PROTEIN MOLA"/>
    <property type="match status" value="1"/>
</dbReference>
<comment type="similarity">
    <text evidence="1">Belongs to the bacterial solute-binding protein 8 family.</text>
</comment>
<feature type="compositionally biased region" description="Polar residues" evidence="2">
    <location>
        <begin position="28"/>
        <end position="41"/>
    </location>
</feature>
<dbReference type="EMBL" id="JACRSY010000001">
    <property type="protein sequence ID" value="MBC8578086.1"/>
    <property type="molecule type" value="Genomic_DNA"/>
</dbReference>
<organism evidence="5 6">
    <name type="scientific">Zhenhengia yiwuensis</name>
    <dbReference type="NCBI Taxonomy" id="2763666"/>
    <lineage>
        <taxon>Bacteria</taxon>
        <taxon>Bacillati</taxon>
        <taxon>Bacillota</taxon>
        <taxon>Clostridia</taxon>
        <taxon>Lachnospirales</taxon>
        <taxon>Lachnospiraceae</taxon>
        <taxon>Zhenhengia</taxon>
    </lineage>
</organism>
<dbReference type="SUPFAM" id="SSF53807">
    <property type="entry name" value="Helical backbone' metal receptor"/>
    <property type="match status" value="1"/>
</dbReference>
<dbReference type="InterPro" id="IPR002491">
    <property type="entry name" value="ABC_transptr_periplasmic_BD"/>
</dbReference>
<dbReference type="PANTHER" id="PTHR30535">
    <property type="entry name" value="VITAMIN B12-BINDING PROTEIN"/>
    <property type="match status" value="1"/>
</dbReference>
<feature type="compositionally biased region" description="Basic and acidic residues" evidence="2">
    <location>
        <begin position="42"/>
        <end position="52"/>
    </location>
</feature>
<dbReference type="AlphaFoldDB" id="A0A926EEH9"/>
<dbReference type="InterPro" id="IPR050902">
    <property type="entry name" value="ABC_Transporter_SBP"/>
</dbReference>
<evidence type="ECO:0000259" key="4">
    <source>
        <dbReference type="PROSITE" id="PS50983"/>
    </source>
</evidence>
<feature type="chain" id="PRO_5037710502" evidence="3">
    <location>
        <begin position="23"/>
        <end position="365"/>
    </location>
</feature>
<name>A0A926EEH9_9FIRM</name>
<feature type="region of interest" description="Disordered" evidence="2">
    <location>
        <begin position="25"/>
        <end position="52"/>
    </location>
</feature>
<sequence>MKMKKFMYMVACMSLLVGCAKAPVGSPEVTSEPISAEQGGTENKEATAKQPEQETVEREITVTDQLGREVTIKGDVNRIVSSYYITSSMLIALDAKDKVVGLEMKADTREIYKQAAPQFLELPAVGSGKTFNVEEALALEPDLIILPYRLESFIPQIESLNIPVIAVEPESMEDFLACIELIGTAIGHEEEAEKLLKYFDDVTKEVEGLTASLTDRPSVYLAGSSNPLVTCTGLMYQNDLIEIAGGENVTKELTDAYWQTISNEELLSMNPEYMYAVSYADYDLTAITEEANFKDIEAVKAGNVAYFPSILEPWDYPTPSAALGMLWLLNDLHPDLYDEEAYLEDAKAFYKEFYDIEVTEEALGL</sequence>
<keyword evidence="6" id="KW-1185">Reference proteome</keyword>